<comment type="caution">
    <text evidence="6">The sequence shown here is derived from an EMBL/GenBank/DDBJ whole genome shotgun (WGS) entry which is preliminary data.</text>
</comment>
<keyword evidence="4" id="KW-1133">Transmembrane helix</keyword>
<accession>A0A7C0Y7P1</accession>
<protein>
    <submittedName>
        <fullName evidence="6">Uncharacterized protein</fullName>
    </submittedName>
</protein>
<comment type="subcellular location">
    <subcellularLocation>
        <location evidence="1">Cell membrane</location>
    </subcellularLocation>
</comment>
<evidence type="ECO:0000256" key="5">
    <source>
        <dbReference type="ARBA" id="ARBA00023136"/>
    </source>
</evidence>
<dbReference type="InterPro" id="IPR022781">
    <property type="entry name" value="Flagellar_biosynth_FliO"/>
</dbReference>
<name>A0A7C0Y7P1_DESA2</name>
<sequence>CTQYLGPKNSIMLIDVLGDILVIGVSSNQISLLTKIVDHNSLEQLKSIRGQRIKNPPFSDYLMLCKTKIFPHGHFVNEKGNE</sequence>
<proteinExistence type="predicted"/>
<dbReference type="GO" id="GO:0016020">
    <property type="term" value="C:membrane"/>
    <property type="evidence" value="ECO:0007669"/>
    <property type="project" value="InterPro"/>
</dbReference>
<evidence type="ECO:0000313" key="6">
    <source>
        <dbReference type="EMBL" id="HDD44550.1"/>
    </source>
</evidence>
<reference evidence="6" key="1">
    <citation type="journal article" date="2020" name="mSystems">
        <title>Genome- and Community-Level Interaction Insights into Carbon Utilization and Element Cycling Functions of Hydrothermarchaeota in Hydrothermal Sediment.</title>
        <authorList>
            <person name="Zhou Z."/>
            <person name="Liu Y."/>
            <person name="Xu W."/>
            <person name="Pan J."/>
            <person name="Luo Z.H."/>
            <person name="Li M."/>
        </authorList>
    </citation>
    <scope>NUCLEOTIDE SEQUENCE [LARGE SCALE GENOMIC DNA]</scope>
    <source>
        <strain evidence="6">HyVt-233</strain>
    </source>
</reference>
<dbReference type="Proteomes" id="UP000886289">
    <property type="component" value="Unassembled WGS sequence"/>
</dbReference>
<dbReference type="EMBL" id="DRBS01000256">
    <property type="protein sequence ID" value="HDD44550.1"/>
    <property type="molecule type" value="Genomic_DNA"/>
</dbReference>
<keyword evidence="2" id="KW-1003">Cell membrane</keyword>
<evidence type="ECO:0000256" key="2">
    <source>
        <dbReference type="ARBA" id="ARBA00022475"/>
    </source>
</evidence>
<organism evidence="6">
    <name type="scientific">Desulfofervidus auxilii</name>
    <dbReference type="NCBI Taxonomy" id="1621989"/>
    <lineage>
        <taxon>Bacteria</taxon>
        <taxon>Pseudomonadati</taxon>
        <taxon>Thermodesulfobacteriota</taxon>
        <taxon>Candidatus Desulfofervidia</taxon>
        <taxon>Candidatus Desulfofervidales</taxon>
        <taxon>Candidatus Desulfofervidaceae</taxon>
        <taxon>Candidatus Desulfofervidus</taxon>
    </lineage>
</organism>
<dbReference type="Pfam" id="PF04347">
    <property type="entry name" value="FliO"/>
    <property type="match status" value="1"/>
</dbReference>
<feature type="non-terminal residue" evidence="6">
    <location>
        <position position="1"/>
    </location>
</feature>
<dbReference type="GO" id="GO:0044781">
    <property type="term" value="P:bacterial-type flagellum organization"/>
    <property type="evidence" value="ECO:0007669"/>
    <property type="project" value="InterPro"/>
</dbReference>
<dbReference type="AlphaFoldDB" id="A0A7C0Y7P1"/>
<evidence type="ECO:0000256" key="1">
    <source>
        <dbReference type="ARBA" id="ARBA00004236"/>
    </source>
</evidence>
<gene>
    <name evidence="6" type="ORF">ENG63_06805</name>
</gene>
<evidence type="ECO:0000256" key="3">
    <source>
        <dbReference type="ARBA" id="ARBA00022692"/>
    </source>
</evidence>
<keyword evidence="3" id="KW-0812">Transmembrane</keyword>
<keyword evidence="5" id="KW-0472">Membrane</keyword>
<evidence type="ECO:0000256" key="4">
    <source>
        <dbReference type="ARBA" id="ARBA00022989"/>
    </source>
</evidence>